<accession>A0A1G7JKR7</accession>
<evidence type="ECO:0000313" key="2">
    <source>
        <dbReference type="Proteomes" id="UP000199446"/>
    </source>
</evidence>
<proteinExistence type="predicted"/>
<dbReference type="PANTHER" id="PTHR43649:SF30">
    <property type="entry name" value="ABC TRANSPORTER SUBSTRATE-BINDING PROTEIN"/>
    <property type="match status" value="1"/>
</dbReference>
<dbReference type="InterPro" id="IPR050490">
    <property type="entry name" value="Bact_solute-bd_prot1"/>
</dbReference>
<reference evidence="2" key="1">
    <citation type="submission" date="2016-10" db="EMBL/GenBank/DDBJ databases">
        <authorList>
            <person name="Varghese N."/>
            <person name="Submissions S."/>
        </authorList>
    </citation>
    <scope>NUCLEOTIDE SEQUENCE [LARGE SCALE GENOMIC DNA]</scope>
    <source>
        <strain evidence="2">CGMCC 1.6992</strain>
    </source>
</reference>
<protein>
    <submittedName>
        <fullName evidence="1">sn-glycerol 3-phosphate transport system substrate-binding protein</fullName>
    </submittedName>
</protein>
<dbReference type="AlphaFoldDB" id="A0A1G7JKR7"/>
<dbReference type="OrthoDB" id="29360at2"/>
<name>A0A1G7JKR7_9DEIN</name>
<dbReference type="Pfam" id="PF13416">
    <property type="entry name" value="SBP_bac_8"/>
    <property type="match status" value="1"/>
</dbReference>
<organism evidence="1 2">
    <name type="scientific">Thermus arciformis</name>
    <dbReference type="NCBI Taxonomy" id="482827"/>
    <lineage>
        <taxon>Bacteria</taxon>
        <taxon>Thermotogati</taxon>
        <taxon>Deinococcota</taxon>
        <taxon>Deinococci</taxon>
        <taxon>Thermales</taxon>
        <taxon>Thermaceae</taxon>
        <taxon>Thermus</taxon>
    </lineage>
</organism>
<dbReference type="PANTHER" id="PTHR43649">
    <property type="entry name" value="ARABINOSE-BINDING PROTEIN-RELATED"/>
    <property type="match status" value="1"/>
</dbReference>
<dbReference type="Proteomes" id="UP000199446">
    <property type="component" value="Unassembled WGS sequence"/>
</dbReference>
<evidence type="ECO:0000313" key="1">
    <source>
        <dbReference type="EMBL" id="SDF25552.1"/>
    </source>
</evidence>
<dbReference type="SUPFAM" id="SSF53850">
    <property type="entry name" value="Periplasmic binding protein-like II"/>
    <property type="match status" value="1"/>
</dbReference>
<gene>
    <name evidence="1" type="ORF">SAMN04488243_13527</name>
</gene>
<dbReference type="Gene3D" id="3.40.190.10">
    <property type="entry name" value="Periplasmic binding protein-like II"/>
    <property type="match status" value="2"/>
</dbReference>
<dbReference type="InterPro" id="IPR006059">
    <property type="entry name" value="SBP"/>
</dbReference>
<keyword evidence="2" id="KW-1185">Reference proteome</keyword>
<dbReference type="EMBL" id="FNBC01000035">
    <property type="protein sequence ID" value="SDF25552.1"/>
    <property type="molecule type" value="Genomic_DNA"/>
</dbReference>
<dbReference type="CDD" id="cd14748">
    <property type="entry name" value="PBP2_UgpB"/>
    <property type="match status" value="1"/>
</dbReference>
<dbReference type="RefSeq" id="WP_143004358.1">
    <property type="nucleotide sequence ID" value="NZ_FNBC01000035.1"/>
</dbReference>
<dbReference type="STRING" id="482827.SAMN04488243_13527"/>
<sequence>MARDWRKQTVGLLVALGLAFGQKTTITFYYPVGVAGPLARFIEAYVADFEKANPDVEVKTVFGGNYEENQAKVVAAIKAGTPPDTAILLSQQLFTLLSMDAIEPFDPYIARDPELKQAVSDFFPAFMMNSTLDGKVYSLPFQRSTPILYYNKEAFREAGLDPNRPPATWDELVEYAKRLTKRDAQGRVVRYGVAIPTENRSTWLLEGLVIQAGGLLYDPQGRGCKVLVNTEPVRQAMQFKRDLAAVHKVSPEGVIAWGTTPGDFAAGKVAMIYHSTGSLGFIRDNARFEFGTAFQPKKVRYGVPTGGANFYLFKGSDPKKREATLRFIKFMTSPELQARWSIDSGYVAARRASWSLPIMKEYVKKWPQALTAREQLAYAKAELPAYNLQQVKDIIAEAEQAVVLGQKDVREVAREAQARVDQALAPFCSR</sequence>